<name>A0A016UHW8_9BILA</name>
<gene>
    <name evidence="2" type="primary">Acey_s0039.g146</name>
    <name evidence="2" type="ORF">Y032_0039g146</name>
</gene>
<organism evidence="2 3">
    <name type="scientific">Ancylostoma ceylanicum</name>
    <dbReference type="NCBI Taxonomy" id="53326"/>
    <lineage>
        <taxon>Eukaryota</taxon>
        <taxon>Metazoa</taxon>
        <taxon>Ecdysozoa</taxon>
        <taxon>Nematoda</taxon>
        <taxon>Chromadorea</taxon>
        <taxon>Rhabditida</taxon>
        <taxon>Rhabditina</taxon>
        <taxon>Rhabditomorpha</taxon>
        <taxon>Strongyloidea</taxon>
        <taxon>Ancylostomatidae</taxon>
        <taxon>Ancylostomatinae</taxon>
        <taxon>Ancylostoma</taxon>
    </lineage>
</organism>
<keyword evidence="3" id="KW-1185">Reference proteome</keyword>
<evidence type="ECO:0000256" key="1">
    <source>
        <dbReference type="SAM" id="SignalP"/>
    </source>
</evidence>
<accession>A0A016UHW8</accession>
<feature type="signal peptide" evidence="1">
    <location>
        <begin position="1"/>
        <end position="19"/>
    </location>
</feature>
<keyword evidence="1" id="KW-0732">Signal</keyword>
<sequence>MALRIISLALSNTFLCSTAFEMCSNWNVTQLSKDTKEVQKLLISNNARTKATSDAIARDFRHGAVSRIDNATVRRISRLWCGRHTRISSSADAPR</sequence>
<evidence type="ECO:0000313" key="2">
    <source>
        <dbReference type="EMBL" id="EYC14770.1"/>
    </source>
</evidence>
<reference evidence="3" key="1">
    <citation type="journal article" date="2015" name="Nat. Genet.">
        <title>The genome and transcriptome of the zoonotic hookworm Ancylostoma ceylanicum identify infection-specific gene families.</title>
        <authorList>
            <person name="Schwarz E.M."/>
            <person name="Hu Y."/>
            <person name="Antoshechkin I."/>
            <person name="Miller M.M."/>
            <person name="Sternberg P.W."/>
            <person name="Aroian R.V."/>
        </authorList>
    </citation>
    <scope>NUCLEOTIDE SEQUENCE</scope>
    <source>
        <strain evidence="3">HY135</strain>
    </source>
</reference>
<evidence type="ECO:0000313" key="3">
    <source>
        <dbReference type="Proteomes" id="UP000024635"/>
    </source>
</evidence>
<dbReference type="Proteomes" id="UP000024635">
    <property type="component" value="Unassembled WGS sequence"/>
</dbReference>
<protein>
    <recommendedName>
        <fullName evidence="4">Mos1 transposase HTH domain-containing protein</fullName>
    </recommendedName>
</protein>
<evidence type="ECO:0008006" key="4">
    <source>
        <dbReference type="Google" id="ProtNLM"/>
    </source>
</evidence>
<dbReference type="EMBL" id="JARK01001375">
    <property type="protein sequence ID" value="EYC14770.1"/>
    <property type="molecule type" value="Genomic_DNA"/>
</dbReference>
<comment type="caution">
    <text evidence="2">The sequence shown here is derived from an EMBL/GenBank/DDBJ whole genome shotgun (WGS) entry which is preliminary data.</text>
</comment>
<dbReference type="AlphaFoldDB" id="A0A016UHW8"/>
<feature type="chain" id="PRO_5001489331" description="Mos1 transposase HTH domain-containing protein" evidence="1">
    <location>
        <begin position="20"/>
        <end position="95"/>
    </location>
</feature>
<proteinExistence type="predicted"/>